<sequence>MTDSRPDPDALLDELKREELDAQRGRLKIFFGACAGVGKTYAMLAAARAKRQDGAAVLVGVVETHGRKETQEQLADLEVLPPRQIAYKGHELAEFDLDAALERRPQLILMDEFAHSNAPGSRHPKRWQDVEELLAAGIDVYTTLNVQHLESLNDVVGQITGIVVRETLPDHVFDRADEVALVDLPPDELLGRLAAGKVYLPQQAERAVKNFFRKGNLLALRELALRRTADRVDAQMRAYRADQAINPVWHARERLLVCVGSSAGIDKLIRSAKRLAASLDADWIAVYVETPQQRKLSEDQRARVLKGLKLAQELGAETTVLGGSELAPTLLAYARSRNVSKLVLGKSARGGWSRLWRRPLADELSRRSSDVDLFVVAHEQEDASANAAAKTGGSLLFEDQDSPRSRFGYLAAFVACLLTTALAGLLIPHVALANDIMIYLLVVVLVSVRYGRGPGMLASLLSVASFDFFFVPPHMSFAVSDTQYLMTFVVMLLVASIISQLTARLRFEANISTYRERRTRALYDLGRELAGALTAAQIVDTAVSRLEPLFAAKVSLFLPNSGDELRSAGEGRGDADIGVAQWVYDHQQPAGLGTNTLPANAALYVPLRAPMRNRGVIALLPEVTDQAFLPEQQRLLETCAAQIALALERVHYVEVAQDAIVAMESERLRNSVLSVVSHDLRTPLTTMAGLSERLCSSNMDDGQRAEIAAAIQDEALRMNKLVTNLLDMARLQSGVKLNKEWQMLDEVVGSALRAAERGLRGRELTLELAPDLPVLEYDAVLLERVLVNLLENAGKYTPPGSHITLAARREGAEVVVSVSDDGPGLPPNMEERAFDKFSRGAAESSTPGVGLGLAICRSIVEIHGGRISARNRSPHGAEFRFSLPAGQAPALPEERPEPRA</sequence>
<dbReference type="InterPro" id="IPR036890">
    <property type="entry name" value="HATPase_C_sf"/>
</dbReference>
<comment type="function">
    <text evidence="13">Member of the two-component regulatory system KdpD/KdpE involved in the regulation of the kdp operon. KdpD may function as a membrane-associated protein kinase that phosphorylates KdpE in response to environmental signals.</text>
</comment>
<dbReference type="Pfam" id="PF00582">
    <property type="entry name" value="Usp"/>
    <property type="match status" value="1"/>
</dbReference>
<evidence type="ECO:0000313" key="18">
    <source>
        <dbReference type="Proteomes" id="UP000259465"/>
    </source>
</evidence>
<dbReference type="RefSeq" id="WP_118266792.1">
    <property type="nucleotide sequence ID" value="NZ_CP031968.1"/>
</dbReference>
<comment type="subcellular location">
    <subcellularLocation>
        <location evidence="2">Membrane</location>
        <topology evidence="2">Multi-pass membrane protein</topology>
    </subcellularLocation>
</comment>
<dbReference type="Pfam" id="PF13493">
    <property type="entry name" value="DUF4118"/>
    <property type="match status" value="1"/>
</dbReference>
<proteinExistence type="predicted"/>
<dbReference type="GO" id="GO:0005886">
    <property type="term" value="C:plasma membrane"/>
    <property type="evidence" value="ECO:0007669"/>
    <property type="project" value="TreeGrafter"/>
</dbReference>
<comment type="catalytic activity">
    <reaction evidence="1">
        <text>ATP + protein L-histidine = ADP + protein N-phospho-L-histidine.</text>
        <dbReference type="EC" id="2.7.13.3"/>
    </reaction>
</comment>
<dbReference type="InterPro" id="IPR038318">
    <property type="entry name" value="KdpD_sf"/>
</dbReference>
<dbReference type="InterPro" id="IPR014729">
    <property type="entry name" value="Rossmann-like_a/b/a_fold"/>
</dbReference>
<keyword evidence="10 15" id="KW-1133">Transmembrane helix</keyword>
<dbReference type="GO" id="GO:0042802">
    <property type="term" value="F:identical protein binding"/>
    <property type="evidence" value="ECO:0007669"/>
    <property type="project" value="UniProtKB-ARBA"/>
</dbReference>
<dbReference type="SUPFAM" id="SSF47384">
    <property type="entry name" value="Homodimeric domain of signal transducing histidine kinase"/>
    <property type="match status" value="1"/>
</dbReference>
<dbReference type="GO" id="GO:0005524">
    <property type="term" value="F:ATP binding"/>
    <property type="evidence" value="ECO:0007669"/>
    <property type="project" value="UniProtKB-KW"/>
</dbReference>
<keyword evidence="12 15" id="KW-0472">Membrane</keyword>
<evidence type="ECO:0000256" key="12">
    <source>
        <dbReference type="ARBA" id="ARBA00023136"/>
    </source>
</evidence>
<keyword evidence="6 15" id="KW-0812">Transmembrane</keyword>
<dbReference type="InterPro" id="IPR006016">
    <property type="entry name" value="UspA"/>
</dbReference>
<dbReference type="PROSITE" id="PS50109">
    <property type="entry name" value="HIS_KIN"/>
    <property type="match status" value="1"/>
</dbReference>
<dbReference type="PRINTS" id="PR00344">
    <property type="entry name" value="BCTRLSENSOR"/>
</dbReference>
<evidence type="ECO:0000256" key="15">
    <source>
        <dbReference type="SAM" id="Phobius"/>
    </source>
</evidence>
<evidence type="ECO:0000256" key="1">
    <source>
        <dbReference type="ARBA" id="ARBA00000085"/>
    </source>
</evidence>
<dbReference type="Pfam" id="PF02702">
    <property type="entry name" value="KdpD"/>
    <property type="match status" value="1"/>
</dbReference>
<evidence type="ECO:0000256" key="8">
    <source>
        <dbReference type="ARBA" id="ARBA00022777"/>
    </source>
</evidence>
<dbReference type="AlphaFoldDB" id="A0AAD0RQT8"/>
<keyword evidence="5" id="KW-0808">Transferase</keyword>
<dbReference type="InterPro" id="IPR003661">
    <property type="entry name" value="HisK_dim/P_dom"/>
</dbReference>
<dbReference type="GO" id="GO:0000155">
    <property type="term" value="F:phosphorelay sensor kinase activity"/>
    <property type="evidence" value="ECO:0007669"/>
    <property type="project" value="InterPro"/>
</dbReference>
<dbReference type="Gene3D" id="3.30.565.10">
    <property type="entry name" value="Histidine kinase-like ATPase, C-terminal domain"/>
    <property type="match status" value="1"/>
</dbReference>
<evidence type="ECO:0000259" key="16">
    <source>
        <dbReference type="PROSITE" id="PS50109"/>
    </source>
</evidence>
<reference evidence="17 18" key="1">
    <citation type="submission" date="2018-08" db="EMBL/GenBank/DDBJ databases">
        <title>Complete genome sequence of JP2-74.</title>
        <authorList>
            <person name="Wu L."/>
        </authorList>
    </citation>
    <scope>NUCLEOTIDE SEQUENCE [LARGE SCALE GENOMIC DNA]</scope>
    <source>
        <strain evidence="17 18">JP2-74</strain>
    </source>
</reference>
<dbReference type="CDD" id="cd00082">
    <property type="entry name" value="HisKA"/>
    <property type="match status" value="1"/>
</dbReference>
<gene>
    <name evidence="17" type="ORF">D1345_05895</name>
</gene>
<evidence type="ECO:0000256" key="10">
    <source>
        <dbReference type="ARBA" id="ARBA00022989"/>
    </source>
</evidence>
<dbReference type="Proteomes" id="UP000259465">
    <property type="component" value="Chromosome"/>
</dbReference>
<dbReference type="CDD" id="cd00075">
    <property type="entry name" value="HATPase"/>
    <property type="match status" value="1"/>
</dbReference>
<dbReference type="GO" id="GO:0005737">
    <property type="term" value="C:cytoplasm"/>
    <property type="evidence" value="ECO:0007669"/>
    <property type="project" value="UniProtKB-ARBA"/>
</dbReference>
<dbReference type="PANTHER" id="PTHR45569:SF1">
    <property type="entry name" value="SENSOR PROTEIN KDPD"/>
    <property type="match status" value="1"/>
</dbReference>
<dbReference type="InterPro" id="IPR003594">
    <property type="entry name" value="HATPase_dom"/>
</dbReference>
<dbReference type="CDD" id="cd01987">
    <property type="entry name" value="USP_KdpD-like"/>
    <property type="match status" value="1"/>
</dbReference>
<evidence type="ECO:0000256" key="11">
    <source>
        <dbReference type="ARBA" id="ARBA00023012"/>
    </source>
</evidence>
<dbReference type="InterPro" id="IPR027417">
    <property type="entry name" value="P-loop_NTPase"/>
</dbReference>
<dbReference type="Gene3D" id="3.30.450.40">
    <property type="match status" value="1"/>
</dbReference>
<dbReference type="SMART" id="SM00387">
    <property type="entry name" value="HATPase_c"/>
    <property type="match status" value="1"/>
</dbReference>
<dbReference type="InterPro" id="IPR052023">
    <property type="entry name" value="Histidine_kinase_KdpD"/>
</dbReference>
<dbReference type="InterPro" id="IPR003018">
    <property type="entry name" value="GAF"/>
</dbReference>
<dbReference type="Gene3D" id="3.40.50.620">
    <property type="entry name" value="HUPs"/>
    <property type="match status" value="1"/>
</dbReference>
<dbReference type="EC" id="2.7.13.3" evidence="3"/>
<dbReference type="Gene3D" id="1.10.287.130">
    <property type="match status" value="1"/>
</dbReference>
<dbReference type="InterPro" id="IPR004358">
    <property type="entry name" value="Sig_transdc_His_kin-like_C"/>
</dbReference>
<feature type="transmembrane region" description="Helical" evidence="15">
    <location>
        <begin position="455"/>
        <end position="472"/>
    </location>
</feature>
<dbReference type="SUPFAM" id="SSF55874">
    <property type="entry name" value="ATPase domain of HSP90 chaperone/DNA topoisomerase II/histidine kinase"/>
    <property type="match status" value="1"/>
</dbReference>
<dbReference type="Pfam" id="PF13492">
    <property type="entry name" value="GAF_3"/>
    <property type="match status" value="1"/>
</dbReference>
<feature type="transmembrane region" description="Helical" evidence="15">
    <location>
        <begin position="407"/>
        <end position="425"/>
    </location>
</feature>
<organism evidence="17 18">
    <name type="scientific">Chromobacterium rhizoryzae</name>
    <dbReference type="NCBI Taxonomy" id="1778675"/>
    <lineage>
        <taxon>Bacteria</taxon>
        <taxon>Pseudomonadati</taxon>
        <taxon>Pseudomonadota</taxon>
        <taxon>Betaproteobacteria</taxon>
        <taxon>Neisseriales</taxon>
        <taxon>Chromobacteriaceae</taxon>
        <taxon>Chromobacterium</taxon>
    </lineage>
</organism>
<dbReference type="KEGG" id="crz:D1345_05895"/>
<dbReference type="GeneID" id="58559002"/>
<dbReference type="PANTHER" id="PTHR45569">
    <property type="entry name" value="SENSOR PROTEIN KDPD"/>
    <property type="match status" value="1"/>
</dbReference>
<evidence type="ECO:0000256" key="5">
    <source>
        <dbReference type="ARBA" id="ARBA00022679"/>
    </source>
</evidence>
<keyword evidence="7" id="KW-0547">Nucleotide-binding</keyword>
<feature type="transmembrane region" description="Helical" evidence="15">
    <location>
        <begin position="431"/>
        <end position="448"/>
    </location>
</feature>
<dbReference type="EMBL" id="CP031968">
    <property type="protein sequence ID" value="AXT45735.1"/>
    <property type="molecule type" value="Genomic_DNA"/>
</dbReference>
<evidence type="ECO:0000313" key="17">
    <source>
        <dbReference type="EMBL" id="AXT45735.1"/>
    </source>
</evidence>
<dbReference type="FunFam" id="3.40.50.300:FF:000483">
    <property type="entry name" value="Sensor histidine kinase KdpD"/>
    <property type="match status" value="1"/>
</dbReference>
<keyword evidence="4" id="KW-0597">Phosphoprotein</keyword>
<protein>
    <recommendedName>
        <fullName evidence="3">histidine kinase</fullName>
        <ecNumber evidence="3">2.7.13.3</ecNumber>
    </recommendedName>
</protein>
<dbReference type="InterPro" id="IPR036097">
    <property type="entry name" value="HisK_dim/P_sf"/>
</dbReference>
<evidence type="ECO:0000256" key="2">
    <source>
        <dbReference type="ARBA" id="ARBA00004141"/>
    </source>
</evidence>
<keyword evidence="18" id="KW-1185">Reference proteome</keyword>
<feature type="region of interest" description="Disordered" evidence="14">
    <location>
        <begin position="879"/>
        <end position="900"/>
    </location>
</feature>
<keyword evidence="11" id="KW-0902">Two-component regulatory system</keyword>
<feature type="transmembrane region" description="Helical" evidence="15">
    <location>
        <begin position="484"/>
        <end position="507"/>
    </location>
</feature>
<evidence type="ECO:0000256" key="14">
    <source>
        <dbReference type="SAM" id="MobiDB-lite"/>
    </source>
</evidence>
<dbReference type="InterPro" id="IPR005467">
    <property type="entry name" value="His_kinase_dom"/>
</dbReference>
<dbReference type="Pfam" id="PF02518">
    <property type="entry name" value="HATPase_c"/>
    <property type="match status" value="1"/>
</dbReference>
<evidence type="ECO:0000256" key="3">
    <source>
        <dbReference type="ARBA" id="ARBA00012438"/>
    </source>
</evidence>
<evidence type="ECO:0000256" key="7">
    <source>
        <dbReference type="ARBA" id="ARBA00022741"/>
    </source>
</evidence>
<evidence type="ECO:0000256" key="4">
    <source>
        <dbReference type="ARBA" id="ARBA00022553"/>
    </source>
</evidence>
<dbReference type="SMART" id="SM00388">
    <property type="entry name" value="HisKA"/>
    <property type="match status" value="1"/>
</dbReference>
<keyword evidence="8 17" id="KW-0418">Kinase</keyword>
<evidence type="ECO:0000256" key="13">
    <source>
        <dbReference type="ARBA" id="ARBA00057300"/>
    </source>
</evidence>
<dbReference type="Gene3D" id="1.20.120.620">
    <property type="entry name" value="Backbone structure of the membrane domain of e. Coli histidine kinase receptor kdpd"/>
    <property type="match status" value="1"/>
</dbReference>
<accession>A0AAD0RQT8</accession>
<dbReference type="InterPro" id="IPR025201">
    <property type="entry name" value="KdpD_TM"/>
</dbReference>
<dbReference type="Gene3D" id="3.40.50.300">
    <property type="entry name" value="P-loop containing nucleotide triphosphate hydrolases"/>
    <property type="match status" value="1"/>
</dbReference>
<dbReference type="InterPro" id="IPR029016">
    <property type="entry name" value="GAF-like_dom_sf"/>
</dbReference>
<dbReference type="FunFam" id="3.30.565.10:FF:000042">
    <property type="entry name" value="Two-component sensor histidine kinase KdpD"/>
    <property type="match status" value="1"/>
</dbReference>
<keyword evidence="9" id="KW-0067">ATP-binding</keyword>
<dbReference type="InterPro" id="IPR003852">
    <property type="entry name" value="Sig_transdc_His_kinase_KdpD_N"/>
</dbReference>
<dbReference type="SUPFAM" id="SSF55781">
    <property type="entry name" value="GAF domain-like"/>
    <property type="match status" value="1"/>
</dbReference>
<dbReference type="Pfam" id="PF00512">
    <property type="entry name" value="HisKA"/>
    <property type="match status" value="1"/>
</dbReference>
<evidence type="ECO:0000256" key="6">
    <source>
        <dbReference type="ARBA" id="ARBA00022692"/>
    </source>
</evidence>
<dbReference type="SUPFAM" id="SSF52402">
    <property type="entry name" value="Adenine nucleotide alpha hydrolases-like"/>
    <property type="match status" value="1"/>
</dbReference>
<evidence type="ECO:0000256" key="9">
    <source>
        <dbReference type="ARBA" id="ARBA00022840"/>
    </source>
</evidence>
<feature type="domain" description="Histidine kinase" evidence="16">
    <location>
        <begin position="675"/>
        <end position="887"/>
    </location>
</feature>
<name>A0AAD0RQT8_9NEIS</name>